<feature type="chain" id="PRO_5045100866" evidence="1">
    <location>
        <begin position="27"/>
        <end position="467"/>
    </location>
</feature>
<feature type="domain" description="3-keto-alpha-glucoside-1,2-lyase/3-keto-2-hydroxy-glucal hydratase" evidence="2">
    <location>
        <begin position="256"/>
        <end position="464"/>
    </location>
</feature>
<proteinExistence type="predicted"/>
<organism evidence="3 4">
    <name type="scientific">Echinicola jeungdonensis</name>
    <dbReference type="NCBI Taxonomy" id="709343"/>
    <lineage>
        <taxon>Bacteria</taxon>
        <taxon>Pseudomonadati</taxon>
        <taxon>Bacteroidota</taxon>
        <taxon>Cytophagia</taxon>
        <taxon>Cytophagales</taxon>
        <taxon>Cyclobacteriaceae</taxon>
        <taxon>Echinicola</taxon>
    </lineage>
</organism>
<evidence type="ECO:0000259" key="2">
    <source>
        <dbReference type="Pfam" id="PF06439"/>
    </source>
</evidence>
<sequence length="467" mass="52151">MFKKISFPLTLLISGMLCFACGSKQAENNSTEGQNGWTSLFDGESLIGWKPLGGEAEFKIEDGAIVGIATANTPNTFLSTEKEYGDYILELDLKIEDETSNSGIIIRGQYDPEGNDGQGLVYGYQVEADPTDRAWSGGIYDEARRGWLYPLTLNPEAKDAFKMGEYNHYRIEAIGNEIKTWINGQEVAYVVDDMDAKGIIGLQVHSIGNPEHAGRKTYFKNIRIKTENLEPKPFEKDVFVVTNVDNHLTDYEKENGWKLLFNGQNSEGWVGAYKETFPDGGWTINEGVLTIEAAGGGESTNVGDIVTEEEYSAFDLAFQFKLTEGANSGVKYFVTLSEGNEGSAIGLEYQILDDERHPDAKKGRDGNRTLASLYDLIKADKPSRFVKPIGEWNHGRVVVYPNNHVEHYLNGVKVLEYERGSEAYKDLVAKSKYKVWDNFGQAEKGHILLQDHGNKVSFKTIKLKELQ</sequence>
<name>A0ABV5J5S7_9BACT</name>
<dbReference type="RefSeq" id="WP_290249226.1">
    <property type="nucleotide sequence ID" value="NZ_JAUFQT010000002.1"/>
</dbReference>
<comment type="caution">
    <text evidence="3">The sequence shown here is derived from an EMBL/GenBank/DDBJ whole genome shotgun (WGS) entry which is preliminary data.</text>
</comment>
<dbReference type="Pfam" id="PF06439">
    <property type="entry name" value="3keto-disac_hyd"/>
    <property type="match status" value="2"/>
</dbReference>
<keyword evidence="1" id="KW-0732">Signal</keyword>
<reference evidence="3 4" key="1">
    <citation type="submission" date="2024-09" db="EMBL/GenBank/DDBJ databases">
        <authorList>
            <person name="Sun Q."/>
            <person name="Mori K."/>
        </authorList>
    </citation>
    <scope>NUCLEOTIDE SEQUENCE [LARGE SCALE GENOMIC DNA]</scope>
    <source>
        <strain evidence="3 4">CECT 7682</strain>
    </source>
</reference>
<feature type="signal peptide" evidence="1">
    <location>
        <begin position="1"/>
        <end position="26"/>
    </location>
</feature>
<dbReference type="Proteomes" id="UP001589654">
    <property type="component" value="Unassembled WGS sequence"/>
</dbReference>
<dbReference type="InterPro" id="IPR010496">
    <property type="entry name" value="AL/BT2_dom"/>
</dbReference>
<feature type="domain" description="3-keto-alpha-glucoside-1,2-lyase/3-keto-2-hydroxy-glucal hydratase" evidence="2">
    <location>
        <begin position="36"/>
        <end position="225"/>
    </location>
</feature>
<dbReference type="Gene3D" id="2.60.120.560">
    <property type="entry name" value="Exo-inulinase, domain 1"/>
    <property type="match status" value="2"/>
</dbReference>
<evidence type="ECO:0000313" key="3">
    <source>
        <dbReference type="EMBL" id="MFB9211520.1"/>
    </source>
</evidence>
<dbReference type="EMBL" id="JBHMEW010000050">
    <property type="protein sequence ID" value="MFB9211520.1"/>
    <property type="molecule type" value="Genomic_DNA"/>
</dbReference>
<evidence type="ECO:0000256" key="1">
    <source>
        <dbReference type="SAM" id="SignalP"/>
    </source>
</evidence>
<protein>
    <submittedName>
        <fullName evidence="3">DUF1080 domain-containing protein</fullName>
    </submittedName>
</protein>
<accession>A0ABV5J5S7</accession>
<gene>
    <name evidence="3" type="ORF">ACFFUR_06870</name>
</gene>
<keyword evidence="4" id="KW-1185">Reference proteome</keyword>
<evidence type="ECO:0000313" key="4">
    <source>
        <dbReference type="Proteomes" id="UP001589654"/>
    </source>
</evidence>